<dbReference type="GO" id="GO:0003723">
    <property type="term" value="F:RNA binding"/>
    <property type="evidence" value="ECO:0007669"/>
    <property type="project" value="InterPro"/>
</dbReference>
<dbReference type="Proteomes" id="UP000233565">
    <property type="component" value="Unassembled WGS sequence"/>
</dbReference>
<accession>A0A1I0ZEL1</accession>
<dbReference type="EMBL" id="FOKC01000005">
    <property type="protein sequence ID" value="SFB23961.1"/>
    <property type="molecule type" value="Genomic_DNA"/>
</dbReference>
<dbReference type="InterPro" id="IPR005561">
    <property type="entry name" value="ANTAR"/>
</dbReference>
<dbReference type="Pfam" id="PF03861">
    <property type="entry name" value="ANTAR"/>
    <property type="match status" value="1"/>
</dbReference>
<keyword evidence="1" id="KW-0805">Transcription regulation</keyword>
<reference evidence="4 7" key="2">
    <citation type="submission" date="2017-12" db="EMBL/GenBank/DDBJ databases">
        <title>Pharmacopeia of the Arctic Ocean.</title>
        <authorList>
            <person name="Collins E."/>
            <person name="Ducluzeau A.-L."/>
        </authorList>
    </citation>
    <scope>NUCLEOTIDE SEQUENCE [LARGE SCALE GENOMIC DNA]</scope>
    <source>
        <strain evidence="4 7">DSM 23325</strain>
    </source>
</reference>
<protein>
    <submittedName>
        <fullName evidence="5">ANTAR domain-containing protein</fullName>
    </submittedName>
</protein>
<dbReference type="Proteomes" id="UP000199113">
    <property type="component" value="Unassembled WGS sequence"/>
</dbReference>
<dbReference type="Gene3D" id="1.10.10.10">
    <property type="entry name" value="Winged helix-like DNA-binding domain superfamily/Winged helix DNA-binding domain"/>
    <property type="match status" value="1"/>
</dbReference>
<dbReference type="InterPro" id="IPR036388">
    <property type="entry name" value="WH-like_DNA-bd_sf"/>
</dbReference>
<evidence type="ECO:0000313" key="6">
    <source>
        <dbReference type="Proteomes" id="UP000199113"/>
    </source>
</evidence>
<name>A0A1I0ZEL1_9ACTN</name>
<dbReference type="RefSeq" id="WP_091199075.1">
    <property type="nucleotide sequence ID" value="NZ_FOKC01000005.1"/>
</dbReference>
<dbReference type="PROSITE" id="PS50921">
    <property type="entry name" value="ANTAR"/>
    <property type="match status" value="1"/>
</dbReference>
<evidence type="ECO:0000256" key="1">
    <source>
        <dbReference type="ARBA" id="ARBA00023015"/>
    </source>
</evidence>
<evidence type="ECO:0000313" key="7">
    <source>
        <dbReference type="Proteomes" id="UP000233565"/>
    </source>
</evidence>
<dbReference type="EMBL" id="PJBV01000017">
    <property type="protein sequence ID" value="PKH40641.1"/>
    <property type="molecule type" value="Genomic_DNA"/>
</dbReference>
<evidence type="ECO:0000313" key="5">
    <source>
        <dbReference type="EMBL" id="SFB23961.1"/>
    </source>
</evidence>
<dbReference type="InterPro" id="IPR029016">
    <property type="entry name" value="GAF-like_dom_sf"/>
</dbReference>
<organism evidence="5 6">
    <name type="scientific">Nocardioides alpinus</name>
    <dbReference type="NCBI Taxonomy" id="748909"/>
    <lineage>
        <taxon>Bacteria</taxon>
        <taxon>Bacillati</taxon>
        <taxon>Actinomycetota</taxon>
        <taxon>Actinomycetes</taxon>
        <taxon>Propionibacteriales</taxon>
        <taxon>Nocardioidaceae</taxon>
        <taxon>Nocardioides</taxon>
    </lineage>
</organism>
<proteinExistence type="predicted"/>
<dbReference type="Gene3D" id="3.30.450.40">
    <property type="match status" value="1"/>
</dbReference>
<feature type="domain" description="ANTAR" evidence="3">
    <location>
        <begin position="166"/>
        <end position="227"/>
    </location>
</feature>
<dbReference type="STRING" id="748909.SAMN05192575_105275"/>
<dbReference type="SUPFAM" id="SSF55781">
    <property type="entry name" value="GAF domain-like"/>
    <property type="match status" value="1"/>
</dbReference>
<evidence type="ECO:0000256" key="2">
    <source>
        <dbReference type="ARBA" id="ARBA00023163"/>
    </source>
</evidence>
<keyword evidence="7" id="KW-1185">Reference proteome</keyword>
<dbReference type="AlphaFoldDB" id="A0A1I0ZEL1"/>
<dbReference type="OrthoDB" id="4824831at2"/>
<evidence type="ECO:0000259" key="3">
    <source>
        <dbReference type="PROSITE" id="PS50921"/>
    </source>
</evidence>
<evidence type="ECO:0000313" key="4">
    <source>
        <dbReference type="EMBL" id="PKH40641.1"/>
    </source>
</evidence>
<keyword evidence="2" id="KW-0804">Transcription</keyword>
<reference evidence="5" key="1">
    <citation type="submission" date="2016-10" db="EMBL/GenBank/DDBJ databases">
        <authorList>
            <person name="de Groot N.N."/>
        </authorList>
    </citation>
    <scope>NUCLEOTIDE SEQUENCE [LARGE SCALE GENOMIC DNA]</scope>
    <source>
        <strain evidence="5">CGMCC 1.10697</strain>
    </source>
</reference>
<sequence length="234" mass="24312">MEFIPETLEAIGELDAALDDGSLSDQLTHLAARAQTITPDLAGISVASHVHGLTFTLVATDAEIAALDAVQYLDTGPCEAAIHLGHGIATSDGGLFSEERWQALAVVGAAAGVSSTLTFPIRNAGEISGTVNLYGRSEGTFVGKHQALADVLRAWAPGAVTNADLAFTTRDDARDAPGRLRNDTSVEVATGILAARRGTSLDDARGALDDAARRAGIHVTKVARVVIDLHNQGR</sequence>
<gene>
    <name evidence="4" type="ORF">CXG46_11650</name>
    <name evidence="5" type="ORF">SAMN05192575_105275</name>
</gene>